<dbReference type="PRINTS" id="PR01640">
    <property type="entry name" value="PROFILINPLNT"/>
</dbReference>
<dbReference type="AlphaFoldDB" id="B3V3X2"/>
<name>B3V3X2_HIRME</name>
<evidence type="ECO:0000256" key="8">
    <source>
        <dbReference type="RuleBase" id="RU003909"/>
    </source>
</evidence>
<evidence type="ECO:0000256" key="1">
    <source>
        <dbReference type="ARBA" id="ARBA00004245"/>
    </source>
</evidence>
<evidence type="ECO:0000256" key="3">
    <source>
        <dbReference type="ARBA" id="ARBA00011583"/>
    </source>
</evidence>
<dbReference type="GO" id="GO:0003785">
    <property type="term" value="F:actin monomer binding"/>
    <property type="evidence" value="ECO:0007669"/>
    <property type="project" value="TreeGrafter"/>
</dbReference>
<evidence type="ECO:0000313" key="9">
    <source>
        <dbReference type="EMBL" id="ACE75735.1"/>
    </source>
</evidence>
<dbReference type="PRINTS" id="PR00392">
    <property type="entry name" value="PROFILIN"/>
</dbReference>
<dbReference type="InterPro" id="IPR048278">
    <property type="entry name" value="PFN"/>
</dbReference>
<comment type="subunit">
    <text evidence="3 7">Occurs in many kinds of cells as a complex with monomeric actin in a 1:1 ratio.</text>
</comment>
<dbReference type="GO" id="GO:0005938">
    <property type="term" value="C:cell cortex"/>
    <property type="evidence" value="ECO:0007669"/>
    <property type="project" value="TreeGrafter"/>
</dbReference>
<keyword evidence="4" id="KW-0963">Cytoplasm</keyword>
<dbReference type="InterPro" id="IPR027310">
    <property type="entry name" value="Profilin_CS"/>
</dbReference>
<dbReference type="PROSITE" id="PS00414">
    <property type="entry name" value="PROFILIN"/>
    <property type="match status" value="1"/>
</dbReference>
<proteinExistence type="evidence at transcript level"/>
<evidence type="ECO:0000256" key="7">
    <source>
        <dbReference type="RuleBase" id="RU003908"/>
    </source>
</evidence>
<dbReference type="PANTHER" id="PTHR11604">
    <property type="entry name" value="PROFILIN"/>
    <property type="match status" value="1"/>
</dbReference>
<reference evidence="9" key="1">
    <citation type="journal article" date="2008" name="Dev. Biol.">
        <title>The receptor phosphatase HmLAR2 collaborates with focal adhesion proteins in filopodial tips to control growth cone morphology.</title>
        <authorList>
            <person name="Baker M.W."/>
            <person name="Peterson S.M."/>
            <person name="Macagno E.R."/>
        </authorList>
    </citation>
    <scope>NUCLEOTIDE SEQUENCE</scope>
</reference>
<dbReference type="GO" id="GO:0005856">
    <property type="term" value="C:cytoskeleton"/>
    <property type="evidence" value="ECO:0007669"/>
    <property type="project" value="UniProtKB-SubCell"/>
</dbReference>
<dbReference type="EMBL" id="EU675624">
    <property type="protein sequence ID" value="ACE75735.1"/>
    <property type="molecule type" value="mRNA"/>
</dbReference>
<sequence>MSWDSYRDNLTQSGSVDKAAICGLDDGAVWTQSAGFNLAPTEVKVLTAAFQDPSNIRASGINLGGTKYFCLQTDDCQIQGRKGSSGVSVAKSGRCVIIGTYIDGQQAGNCRKEVETIRDYLRNRGY</sequence>
<dbReference type="Pfam" id="PF00235">
    <property type="entry name" value="Profilin"/>
    <property type="match status" value="1"/>
</dbReference>
<accession>B3V3X2</accession>
<evidence type="ECO:0000256" key="5">
    <source>
        <dbReference type="ARBA" id="ARBA00023203"/>
    </source>
</evidence>
<comment type="subcellular location">
    <subcellularLocation>
        <location evidence="1">Cytoplasm</location>
        <location evidence="1">Cytoskeleton</location>
    </subcellularLocation>
</comment>
<dbReference type="SUPFAM" id="SSF55770">
    <property type="entry name" value="Profilin (actin-binding protein)"/>
    <property type="match status" value="1"/>
</dbReference>
<evidence type="ECO:0000256" key="6">
    <source>
        <dbReference type="ARBA" id="ARBA00023212"/>
    </source>
</evidence>
<dbReference type="Gene3D" id="3.30.450.30">
    <property type="entry name" value="Dynein light chain 2a, cytoplasmic"/>
    <property type="match status" value="1"/>
</dbReference>
<dbReference type="SMART" id="SM00392">
    <property type="entry name" value="PROF"/>
    <property type="match status" value="1"/>
</dbReference>
<dbReference type="CDD" id="cd00148">
    <property type="entry name" value="PROF"/>
    <property type="match status" value="1"/>
</dbReference>
<comment type="function">
    <text evidence="7">Binds to actin and affects the structure of the cytoskeleton. At high concentrations, profilin prevents the polymerization of actin, whereas it enhances it at low concentrations.</text>
</comment>
<dbReference type="InterPro" id="IPR005455">
    <property type="entry name" value="PFN_euk"/>
</dbReference>
<dbReference type="PANTHER" id="PTHR11604:SF0">
    <property type="entry name" value="PROFILIN"/>
    <property type="match status" value="1"/>
</dbReference>
<keyword evidence="5 8" id="KW-0009">Actin-binding</keyword>
<dbReference type="FunFam" id="3.30.450.30:FF:000015">
    <property type="entry name" value="Profilin"/>
    <property type="match status" value="1"/>
</dbReference>
<keyword evidence="6 7" id="KW-0206">Cytoskeleton</keyword>
<evidence type="ECO:0000256" key="2">
    <source>
        <dbReference type="ARBA" id="ARBA00010058"/>
    </source>
</evidence>
<protein>
    <recommendedName>
        <fullName evidence="8">Profilin</fullName>
    </recommendedName>
</protein>
<dbReference type="InterPro" id="IPR036140">
    <property type="entry name" value="PFN_sf"/>
</dbReference>
<comment type="similarity">
    <text evidence="2 8">Belongs to the profilin family.</text>
</comment>
<evidence type="ECO:0000256" key="4">
    <source>
        <dbReference type="ARBA" id="ARBA00022490"/>
    </source>
</evidence>
<organism evidence="9">
    <name type="scientific">Hirudo medicinalis</name>
    <name type="common">Medicinal leech</name>
    <dbReference type="NCBI Taxonomy" id="6421"/>
    <lineage>
        <taxon>Eukaryota</taxon>
        <taxon>Metazoa</taxon>
        <taxon>Spiralia</taxon>
        <taxon>Lophotrochozoa</taxon>
        <taxon>Annelida</taxon>
        <taxon>Clitellata</taxon>
        <taxon>Hirudinea</taxon>
        <taxon>Hirudinida</taxon>
        <taxon>Hirudiniformes</taxon>
        <taxon>Hirudinidae</taxon>
        <taxon>Hirudo</taxon>
    </lineage>
</organism>